<keyword evidence="2" id="KW-1185">Reference proteome</keyword>
<dbReference type="RefSeq" id="WP_276093746.1">
    <property type="nucleotide sequence ID" value="NZ_JARJBC010000007.1"/>
</dbReference>
<name>A0ABT5ZKG1_9ACTN</name>
<organism evidence="1 2">
    <name type="scientific">Streptomyces silvisoli</name>
    <dbReference type="NCBI Taxonomy" id="3034235"/>
    <lineage>
        <taxon>Bacteria</taxon>
        <taxon>Bacillati</taxon>
        <taxon>Actinomycetota</taxon>
        <taxon>Actinomycetes</taxon>
        <taxon>Kitasatosporales</taxon>
        <taxon>Streptomycetaceae</taxon>
        <taxon>Streptomyces</taxon>
    </lineage>
</organism>
<sequence length="341" mass="35620">MTSPATAVTRCTTTAAAGQLPGVGVSVDMEVPKELHGTVLSLLHPFVAVTSDTGRAAPWRVISSIEEAANDDGLVSYGGHDDTAVRIGVDARARVVRLVAASESRYLAVHTVRVVRSLLRLATLESDPSALFVHGGMFARSGLGLAVLGGKRSGKTSTILGAAALGAAFVSNDDLSLHVGEQDCVGVGWPRSVSIREDTLAALGGAMPDEASHPANDTFDAYRNGARLLFPSQISSLFATELVASATVVGLVFPSFASDNESSITKLIPAETGARLRAQLLHPPVKDTFLAEHFALPDPVGLAERADLIAAKLPGYEVRQSLSTLRVTAAGLARILDGRKR</sequence>
<evidence type="ECO:0008006" key="3">
    <source>
        <dbReference type="Google" id="ProtNLM"/>
    </source>
</evidence>
<evidence type="ECO:0000313" key="1">
    <source>
        <dbReference type="EMBL" id="MDF3290309.1"/>
    </source>
</evidence>
<evidence type="ECO:0000313" key="2">
    <source>
        <dbReference type="Proteomes" id="UP001216579"/>
    </source>
</evidence>
<proteinExistence type="predicted"/>
<gene>
    <name evidence="1" type="ORF">P3G67_13850</name>
</gene>
<accession>A0ABT5ZKG1</accession>
<dbReference type="Proteomes" id="UP001216579">
    <property type="component" value="Unassembled WGS sequence"/>
</dbReference>
<dbReference type="EMBL" id="JARJBC010000007">
    <property type="protein sequence ID" value="MDF3290309.1"/>
    <property type="molecule type" value="Genomic_DNA"/>
</dbReference>
<protein>
    <recommendedName>
        <fullName evidence="3">Serine kinase</fullName>
    </recommendedName>
</protein>
<comment type="caution">
    <text evidence="1">The sequence shown here is derived from an EMBL/GenBank/DDBJ whole genome shotgun (WGS) entry which is preliminary data.</text>
</comment>
<reference evidence="1 2" key="1">
    <citation type="submission" date="2023-03" db="EMBL/GenBank/DDBJ databases">
        <title>Draft genome sequence of Streptomyces sp. RB6PN23 isolated from peat swamp forest in Thailand.</title>
        <authorList>
            <person name="Klaysubun C."/>
            <person name="Duangmal K."/>
        </authorList>
    </citation>
    <scope>NUCLEOTIDE SEQUENCE [LARGE SCALE GENOMIC DNA]</scope>
    <source>
        <strain evidence="1 2">RB6PN23</strain>
    </source>
</reference>